<feature type="region of interest" description="Disordered" evidence="1">
    <location>
        <begin position="1284"/>
        <end position="1309"/>
    </location>
</feature>
<organism evidence="2 3">
    <name type="scientific">Rotaria sordida</name>
    <dbReference type="NCBI Taxonomy" id="392033"/>
    <lineage>
        <taxon>Eukaryota</taxon>
        <taxon>Metazoa</taxon>
        <taxon>Spiralia</taxon>
        <taxon>Gnathifera</taxon>
        <taxon>Rotifera</taxon>
        <taxon>Eurotatoria</taxon>
        <taxon>Bdelloidea</taxon>
        <taxon>Philodinida</taxon>
        <taxon>Philodinidae</taxon>
        <taxon>Rotaria</taxon>
    </lineage>
</organism>
<feature type="compositionally biased region" description="Basic and acidic residues" evidence="1">
    <location>
        <begin position="402"/>
        <end position="411"/>
    </location>
</feature>
<feature type="compositionally biased region" description="Polar residues" evidence="1">
    <location>
        <begin position="974"/>
        <end position="993"/>
    </location>
</feature>
<feature type="compositionally biased region" description="Low complexity" evidence="1">
    <location>
        <begin position="484"/>
        <end position="506"/>
    </location>
</feature>
<feature type="compositionally biased region" description="Polar residues" evidence="1">
    <location>
        <begin position="580"/>
        <end position="597"/>
    </location>
</feature>
<evidence type="ECO:0008006" key="4">
    <source>
        <dbReference type="Google" id="ProtNLM"/>
    </source>
</evidence>
<proteinExistence type="predicted"/>
<feature type="region of interest" description="Disordered" evidence="1">
    <location>
        <begin position="954"/>
        <end position="1166"/>
    </location>
</feature>
<feature type="compositionally biased region" description="Low complexity" evidence="1">
    <location>
        <begin position="1295"/>
        <end position="1309"/>
    </location>
</feature>
<evidence type="ECO:0000313" key="3">
    <source>
        <dbReference type="Proteomes" id="UP000663864"/>
    </source>
</evidence>
<feature type="compositionally biased region" description="Basic and acidic residues" evidence="1">
    <location>
        <begin position="1023"/>
        <end position="1036"/>
    </location>
</feature>
<feature type="compositionally biased region" description="Low complexity" evidence="1">
    <location>
        <begin position="383"/>
        <end position="396"/>
    </location>
</feature>
<evidence type="ECO:0000256" key="1">
    <source>
        <dbReference type="SAM" id="MobiDB-lite"/>
    </source>
</evidence>
<feature type="compositionally biased region" description="Low complexity" evidence="1">
    <location>
        <begin position="528"/>
        <end position="553"/>
    </location>
</feature>
<feature type="compositionally biased region" description="Pro residues" evidence="1">
    <location>
        <begin position="27"/>
        <end position="36"/>
    </location>
</feature>
<dbReference type="Proteomes" id="UP000663864">
    <property type="component" value="Unassembled WGS sequence"/>
</dbReference>
<dbReference type="EMBL" id="CAJNOT010001440">
    <property type="protein sequence ID" value="CAF1199650.1"/>
    <property type="molecule type" value="Genomic_DNA"/>
</dbReference>
<feature type="region of interest" description="Disordered" evidence="1">
    <location>
        <begin position="712"/>
        <end position="925"/>
    </location>
</feature>
<feature type="compositionally biased region" description="Pro residues" evidence="1">
    <location>
        <begin position="1"/>
        <end position="15"/>
    </location>
</feature>
<accession>A0A814WCX9</accession>
<feature type="compositionally biased region" description="Polar residues" evidence="1">
    <location>
        <begin position="725"/>
        <end position="752"/>
    </location>
</feature>
<feature type="compositionally biased region" description="Acidic residues" evidence="1">
    <location>
        <begin position="562"/>
        <end position="571"/>
    </location>
</feature>
<gene>
    <name evidence="2" type="ORF">ZHD862_LOCUS22769</name>
</gene>
<feature type="compositionally biased region" description="Low complexity" evidence="1">
    <location>
        <begin position="1211"/>
        <end position="1229"/>
    </location>
</feature>
<feature type="region of interest" description="Disordered" evidence="1">
    <location>
        <begin position="146"/>
        <end position="169"/>
    </location>
</feature>
<feature type="compositionally biased region" description="Low complexity" evidence="1">
    <location>
        <begin position="1133"/>
        <end position="1154"/>
    </location>
</feature>
<feature type="region of interest" description="Disordered" evidence="1">
    <location>
        <begin position="437"/>
        <end position="667"/>
    </location>
</feature>
<sequence>MDVQLPPPPPPPPPSFLIETTTSQLTVPPPPAPSFPPPESVITTTTTTTTVATPSVQDRIWLHPWTVTEMREHASQWSLAGDAGLLLYLEQFSGKLAQRADAIQQHLNQTVNAVKSTHTRVQNCLNEFTSLANTQFIENRVYDEDETVNAKTSKKDEQSTEKTNVSNSEAQEKVLQRYVEAIQYGLTILDTHFERVDAKLDNIQNGLSSIDDDEDVGVPIEPILEPKDPYIFRPLPYLIGTTEFMQDDFVGLADLLNIHDEDTYDVEQIEKIESDSALSSSDQEDEDFQVQVSSVPIVPAGASRPDIANRSATTVLTDSEDENDLFGMNTGPKFDDFSSKKPVYNDISEEPTKSKKVDSFHELDNEDDTMFGIPVKKPQPIIETNNNNNNENFDNESLTSKESNEPEEQQKHIGGISMFGSAQKGMSELEKAVLRRRKAMGEPDVSSIDEDDEIKKPKKTSNETISPIVTKIPTERSSSTISNLTSQPLTKPTTTTTTEKISKSSIFGENIPADDEDEDEIFSDVPKLKPLSSIVPSSSSKTIVDTKPSIIIPSKKEKDIFDNDTDEDDDPFAIKKKDTSSSLSIKKNDTNSKIQSQTTTKPKPVIPPVESDDDDLFGTKKTQPKPIPTISKTSTIEKTKSPSSDDDLFNTSTITKTQPPPTKISEDEDSLFARKPPVQQPIAPIVPASAPVSTPSIKKLAIVTDEDSDDEIFGISKTKPKVPTTEKQNIVSSTKPDDNNNLLGKSTTTSKVVTAETPKVIPSMKSNDDDELFGASKTKPKIPTTEVQKVSSPIKTDDDEDDLFGKLTIKPKLSTKDTQKVIPPTKSNDNDKSLTKPKIAVTKDDDEDDELFSSPKPSQVKSPAATVSSPLPSTTTTTTVKTDTYEDPLTGIRKPIETTSQPPIKTPIVQPVKKSISDSDEDELFPKRQLNTAALKEGEKPNVKALSSLLNINPNAHRPGVRPKTHSFIEEQSKPSVVNDDQPSQTIEPSQTVVKKLSKLDSDSDDDLFSNKKKEKATVSNTEQKDKTNVEDEKVNVKALSSRIKINPMTHMPGTQPKPISNEENGSNNVLQTTSTETSKEEPIVDKTMLNILKDRAKVSVKTRAPPTRKPRSTGATTAAMANADEDDLFALPSSNKTATSSSSTTSPVIPSQSDIPPPVSITGLPDNTAAIAAISDKQTNSKEKKTFSLFDSDDSDIDELLFGFSKKNKSSITSKPTTTPSTTTKSNILSLDDDDDNDFLSKRPIKKSTKPIDDDDIFADVKIKSQQTNKAKKDWSIMNKTVTDDTDDIFNDGSTKSSTTSKSKSTNVKNKSIKDLDDIFDDPFNVSSKR</sequence>
<feature type="compositionally biased region" description="Low complexity" evidence="1">
    <location>
        <begin position="862"/>
        <end position="882"/>
    </location>
</feature>
<comment type="caution">
    <text evidence="2">The sequence shown here is derived from an EMBL/GenBank/DDBJ whole genome shotgun (WGS) entry which is preliminary data.</text>
</comment>
<feature type="compositionally biased region" description="Polar residues" evidence="1">
    <location>
        <begin position="785"/>
        <end position="794"/>
    </location>
</feature>
<evidence type="ECO:0000313" key="2">
    <source>
        <dbReference type="EMBL" id="CAF1199650.1"/>
    </source>
</evidence>
<reference evidence="2" key="1">
    <citation type="submission" date="2021-02" db="EMBL/GenBank/DDBJ databases">
        <authorList>
            <person name="Nowell W R."/>
        </authorList>
    </citation>
    <scope>NUCLEOTIDE SEQUENCE</scope>
</reference>
<feature type="region of interest" description="Disordered" evidence="1">
    <location>
        <begin position="1"/>
        <end position="36"/>
    </location>
</feature>
<name>A0A814WCX9_9BILA</name>
<feature type="region of interest" description="Disordered" evidence="1">
    <location>
        <begin position="368"/>
        <end position="423"/>
    </location>
</feature>
<feature type="compositionally biased region" description="Acidic residues" evidence="1">
    <location>
        <begin position="512"/>
        <end position="522"/>
    </location>
</feature>
<feature type="compositionally biased region" description="Polar residues" evidence="1">
    <location>
        <begin position="1058"/>
        <end position="1077"/>
    </location>
</feature>
<feature type="region of interest" description="Disordered" evidence="1">
    <location>
        <begin position="1210"/>
        <end position="1253"/>
    </location>
</feature>
<protein>
    <recommendedName>
        <fullName evidence="4">WASH complex subunit FAM21</fullName>
    </recommendedName>
</protein>